<dbReference type="InterPro" id="IPR008979">
    <property type="entry name" value="Galactose-bd-like_sf"/>
</dbReference>
<dbReference type="PROSITE" id="PS50022">
    <property type="entry name" value="FA58C_3"/>
    <property type="match status" value="1"/>
</dbReference>
<evidence type="ECO:0000256" key="2">
    <source>
        <dbReference type="SAM" id="SignalP"/>
    </source>
</evidence>
<dbReference type="FunFam" id="1.20.1050.60:FF:000001">
    <property type="entry name" value="Putative alpha-1,2-mannosidase"/>
    <property type="match status" value="1"/>
</dbReference>
<feature type="domain" description="F5/8 type C" evidence="3">
    <location>
        <begin position="67"/>
        <end position="171"/>
    </location>
</feature>
<dbReference type="Pfam" id="PF07971">
    <property type="entry name" value="Glyco_hydro_92"/>
    <property type="match status" value="1"/>
</dbReference>
<dbReference type="Gene3D" id="2.60.120.260">
    <property type="entry name" value="Galactose-binding domain-like"/>
    <property type="match status" value="2"/>
</dbReference>
<dbReference type="InterPro" id="IPR008928">
    <property type="entry name" value="6-hairpin_glycosidase_sf"/>
</dbReference>
<reference evidence="4 5" key="1">
    <citation type="submission" date="2015-07" db="EMBL/GenBank/DDBJ databases">
        <title>Genome sequencing of Kibdelosporangium phytohabitans.</title>
        <authorList>
            <person name="Qin S."/>
            <person name="Xing K."/>
        </authorList>
    </citation>
    <scope>NUCLEOTIDE SEQUENCE [LARGE SCALE GENOMIC DNA]</scope>
    <source>
        <strain evidence="4 5">KLBMP1111</strain>
    </source>
</reference>
<dbReference type="GO" id="GO:0030246">
    <property type="term" value="F:carbohydrate binding"/>
    <property type="evidence" value="ECO:0007669"/>
    <property type="project" value="InterPro"/>
</dbReference>
<dbReference type="GO" id="GO:0000224">
    <property type="term" value="F:peptide-N4-(N-acetyl-beta-glucosaminyl)asparagine amidase activity"/>
    <property type="evidence" value="ECO:0007669"/>
    <property type="project" value="TreeGrafter"/>
</dbReference>
<dbReference type="KEGG" id="kphy:AOZ06_27015"/>
<feature type="chain" id="PRO_5006035449" evidence="2">
    <location>
        <begin position="34"/>
        <end position="1418"/>
    </location>
</feature>
<proteinExistence type="predicted"/>
<dbReference type="SUPFAM" id="SSF49785">
    <property type="entry name" value="Galactose-binding domain-like"/>
    <property type="match status" value="1"/>
</dbReference>
<accession>A0A0N9HS65</accession>
<evidence type="ECO:0000313" key="4">
    <source>
        <dbReference type="EMBL" id="ALG10062.1"/>
    </source>
</evidence>
<dbReference type="Gene3D" id="3.30.2080.10">
    <property type="entry name" value="GH92 mannosidase domain"/>
    <property type="match status" value="1"/>
</dbReference>
<dbReference type="NCBIfam" id="TIGR01180">
    <property type="entry name" value="aman2_put"/>
    <property type="match status" value="1"/>
</dbReference>
<dbReference type="GO" id="GO:0006516">
    <property type="term" value="P:glycoprotein catabolic process"/>
    <property type="evidence" value="ECO:0007669"/>
    <property type="project" value="TreeGrafter"/>
</dbReference>
<dbReference type="PANTHER" id="PTHR12143">
    <property type="entry name" value="PEPTIDE N-GLYCANASE PNGASE -RELATED"/>
    <property type="match status" value="1"/>
</dbReference>
<feature type="compositionally biased region" description="Low complexity" evidence="1">
    <location>
        <begin position="1400"/>
        <end position="1410"/>
    </location>
</feature>
<feature type="region of interest" description="Disordered" evidence="1">
    <location>
        <begin position="1394"/>
        <end position="1418"/>
    </location>
</feature>
<dbReference type="Gene3D" id="2.70.98.10">
    <property type="match status" value="1"/>
</dbReference>
<dbReference type="RefSeq" id="WP_054291965.1">
    <property type="nucleotide sequence ID" value="NZ_CP012752.1"/>
</dbReference>
<dbReference type="Gene3D" id="1.20.1610.10">
    <property type="entry name" value="alpha-1,2-mannosidases domains"/>
    <property type="match status" value="1"/>
</dbReference>
<dbReference type="SUPFAM" id="SSF48208">
    <property type="entry name" value="Six-hairpin glycosidases"/>
    <property type="match status" value="1"/>
</dbReference>
<evidence type="ECO:0000259" key="3">
    <source>
        <dbReference type="PROSITE" id="PS50022"/>
    </source>
</evidence>
<dbReference type="GO" id="GO:0005829">
    <property type="term" value="C:cytosol"/>
    <property type="evidence" value="ECO:0007669"/>
    <property type="project" value="TreeGrafter"/>
</dbReference>
<dbReference type="InterPro" id="IPR000421">
    <property type="entry name" value="FA58C"/>
</dbReference>
<dbReference type="OrthoDB" id="9804511at2"/>
<dbReference type="InterPro" id="IPR012939">
    <property type="entry name" value="Glyco_hydro_92"/>
</dbReference>
<dbReference type="InterPro" id="IPR005887">
    <property type="entry name" value="GH92_a_mannosidase_put"/>
</dbReference>
<keyword evidence="2" id="KW-0732">Signal</keyword>
<feature type="signal peptide" evidence="2">
    <location>
        <begin position="1"/>
        <end position="33"/>
    </location>
</feature>
<organism evidence="4 5">
    <name type="scientific">Kibdelosporangium phytohabitans</name>
    <dbReference type="NCBI Taxonomy" id="860235"/>
    <lineage>
        <taxon>Bacteria</taxon>
        <taxon>Bacillati</taxon>
        <taxon>Actinomycetota</taxon>
        <taxon>Actinomycetes</taxon>
        <taxon>Pseudonocardiales</taxon>
        <taxon>Pseudonocardiaceae</taxon>
        <taxon>Kibdelosporangium</taxon>
    </lineage>
</organism>
<evidence type="ECO:0000256" key="1">
    <source>
        <dbReference type="SAM" id="MobiDB-lite"/>
    </source>
</evidence>
<name>A0A0N9HS65_9PSEU</name>
<evidence type="ECO:0000313" key="5">
    <source>
        <dbReference type="Proteomes" id="UP000063699"/>
    </source>
</evidence>
<gene>
    <name evidence="4" type="ORF">AOZ06_27015</name>
</gene>
<dbReference type="Pfam" id="PF00754">
    <property type="entry name" value="F5_F8_type_C"/>
    <property type="match status" value="1"/>
</dbReference>
<dbReference type="PANTHER" id="PTHR12143:SF43">
    <property type="entry name" value="PUTATIVE-RELATED"/>
    <property type="match status" value="1"/>
</dbReference>
<feature type="region of interest" description="Disordered" evidence="1">
    <location>
        <begin position="33"/>
        <end position="71"/>
    </location>
</feature>
<dbReference type="InterPro" id="IPR014718">
    <property type="entry name" value="GH-type_carb-bd"/>
</dbReference>
<dbReference type="InterPro" id="IPR050883">
    <property type="entry name" value="PNGase"/>
</dbReference>
<dbReference type="Gene3D" id="1.20.1050.60">
    <property type="entry name" value="alpha-1,2-mannosidase"/>
    <property type="match status" value="1"/>
</dbReference>
<sequence length="1418" mass="152929">MAHRRTSRPRPAITRLAAAAVTITLWTTMPATAAAQPSGPTGFASSFEHGDPQPDWTDTAEKASGVTNDDPTRIPGDITDKVAQVTASGENPGSGEVKENLVDHDPGTKWLVFQRTGWVQFTFTEPVDVVRYALTSANDAPGRDPRDWTLTASDDGRDWTTLDTQTGQSFDKRLHTKEYKFTGGTKHLHYRLDFTANNGDPILQLAEAQFSETTPQAEARIQLAPTMSTAVGDGPTSAFTAKTKAGFTGRKALRYAGTHTATGRAYSYNKLFDINVVVTPTTRLSYLLFPEFLLDDLTYPSTHTAVDLAFTDGTYLSDLGALDLHGNPLTPQGQAASRTLYTQQWNHIAADIGTVAAGKTIDRILLAYDNPTGPTGFTGWADDITITATPATATKTSPADHVLTTRGTNATSAFSRGNNFPATAVPHGFNFWTPVTNAASTSWLYDYARANNADNLPTLQAFSASHEPSPWMGDRQTFQIMPSTAAGTPDASRTARALPFRHSNETATAHHYGVTFDNGVTTDIAPTDHAALFRFGFPDTANLIFDNVNNNGGLTLNPATRTITGYSDVRSGLSAGAGRLFVYATFDKPVTAGGMLPGGGGPAVTGYLKFDTGTDKTVTMRIATSLLSVDQARTNLEQEISASGTVDTVSARAKAAWNAKLRTIEVEGATPDQLTTLYSNLYRLFLYPNSGFENTGTRQNPAYKYASPVAPSTGPDTPTHTGAKITDGTIYVNNGFWDTYRTTWPAYTLLTPTQAGEMIDGFVRQYRDGGWISRWSSPGYANLMTGTSSDVSFVDAYLKGITNFDARGAYDAAIRNATVTPPNQSVGRKGIDKSIFLGYTPTSTGEGMSWALEGYINDFGIAQMAKALADTAAPGDPRTQEYLDNAEYFRNRAQNYVTMFDPAIGFFQGKTENGTWRTTPATYDPREWGHDYTETNGWNMAFTVPHDGQGLANLYGGRDKLATKLDTFFTEPETARHPGSYGGTIHEMLEARDVRMGQYGHSNQPAHHIPYMYDHTGQPAKTQQKVRDITSRLYLGSEIGQGYPGDEDNGEMSAWWLFSALGFYPLQMGAPTYAIGSPLFTKATVNLENGRTIVINAPKNSRHNIYIQNLKVNGKTYDKTYLTHDLLTHGATLDFDMGPRPSAWATGPDAVPPSLTTGTQIAKPLRDTTNLPGPLFDNNSQTETTATTVDLTPPRPHDVVDFYTVTSGKNAAADPRDWVLKGSFDGKHWATVDTRTAQQFPWRQQTKPFKLTKPSRYTHYRLEFSTPATVAELESLAKPTPGCTQTITGTHNGPLRVTGVLCLTDATVNGPIQIDTGGSLYAFGSTVNGPLTGNHPTALALIGSKTTGPVALTRTRGELTIGATTITGPVSLADNNAPVIGSSTVTGPLACTGNTPPPTNNGLTNTVTGPRTGQCSQI</sequence>
<protein>
    <submittedName>
        <fullName evidence="4">Alpha-mannosidase</fullName>
    </submittedName>
</protein>
<dbReference type="STRING" id="860235.AOZ06_27015"/>
<dbReference type="InterPro" id="IPR041371">
    <property type="entry name" value="GH92_N"/>
</dbReference>
<dbReference type="EMBL" id="CP012752">
    <property type="protein sequence ID" value="ALG10062.1"/>
    <property type="molecule type" value="Genomic_DNA"/>
</dbReference>
<dbReference type="Pfam" id="PF17678">
    <property type="entry name" value="Glyco_hydro_92N"/>
    <property type="match status" value="1"/>
</dbReference>
<dbReference type="FunFam" id="3.30.2080.10:FF:000001">
    <property type="entry name" value="Alpha-1,2-mannosidase subfamily"/>
    <property type="match status" value="1"/>
</dbReference>
<dbReference type="Proteomes" id="UP000063699">
    <property type="component" value="Chromosome"/>
</dbReference>
<dbReference type="GO" id="GO:0005975">
    <property type="term" value="P:carbohydrate metabolic process"/>
    <property type="evidence" value="ECO:0007669"/>
    <property type="project" value="InterPro"/>
</dbReference>
<keyword evidence="5" id="KW-1185">Reference proteome</keyword>